<protein>
    <recommendedName>
        <fullName evidence="5">Peptidase A1 domain-containing protein</fullName>
    </recommendedName>
</protein>
<dbReference type="Pfam" id="PF14541">
    <property type="entry name" value="TAXi_C"/>
    <property type="match status" value="1"/>
</dbReference>
<dbReference type="PANTHER" id="PTHR47965:SF6">
    <property type="entry name" value="ASPARTIC PROTEINASE GIP1-RELATED"/>
    <property type="match status" value="1"/>
</dbReference>
<feature type="domain" description="Peptidase A1" evidence="5">
    <location>
        <begin position="60"/>
        <end position="454"/>
    </location>
</feature>
<dbReference type="SUPFAM" id="SSF50630">
    <property type="entry name" value="Acid proteases"/>
    <property type="match status" value="1"/>
</dbReference>
<evidence type="ECO:0000256" key="3">
    <source>
        <dbReference type="ARBA" id="ARBA00022525"/>
    </source>
</evidence>
<reference evidence="6" key="1">
    <citation type="submission" date="2016-01" db="EMBL/GenBank/DDBJ databases">
        <title>Dissection of insertion-deletion (InDel) variations within complex gene networks underlying wood formation in Populus.</title>
        <authorList>
            <person name="Zhang D."/>
            <person name="Gong C."/>
            <person name="Du Q."/>
            <person name="Xie J."/>
            <person name="Yang X."/>
            <person name="Quan M."/>
            <person name="Li B."/>
        </authorList>
    </citation>
    <scope>NUCLEOTIDE SEQUENCE</scope>
</reference>
<keyword evidence="3" id="KW-0964">Secreted</keyword>
<dbReference type="Pfam" id="PF14543">
    <property type="entry name" value="TAXi_N"/>
    <property type="match status" value="1"/>
</dbReference>
<dbReference type="InterPro" id="IPR001461">
    <property type="entry name" value="Aspartic_peptidase_A1"/>
</dbReference>
<dbReference type="InterPro" id="IPR021109">
    <property type="entry name" value="Peptidase_aspartic_dom_sf"/>
</dbReference>
<dbReference type="FunFam" id="2.40.70.10:FF:000041">
    <property type="entry name" value="Basic 7S globulin"/>
    <property type="match status" value="1"/>
</dbReference>
<sequence length="474" mass="51121">MLTHHPQHSNQMAMPKLQVPLLFLFFFFFFVFLALTPSRAQTFGPPLVSPVQKDASTLQYIITAYLQSQPQETKLLLDLGASYIWINCDGYNSSSYRHIPCTTLLDEFVGCFACLMNCRDSNPNCGDSVCVLKPENPFQPSISGNEQYAPALVDYFSMLTLDNTGSIGGPSSSSPFTFIFSCGYKENLEGLARGVTGSAGLGRSSISIPVQASAIFHYPRYFALCLSGSKTRPGAAFVGTKGPYKFGRGIDLSKPLAYTPLLLNPVGKYSYPDLKKPSSEYFIGLTSIKVNGKAVALNQSLLAIDSGNGSGGTKLSTVVPYTQLETSIYKAVTEAFVKAAASSPFNLTATKPVQPFSVCYPAGNVRTTRAGPTVPAIDLVMHRNDVVWKILGSNSMVRVAEKGGADVWCLGFVDAGVRPKTSIFAGDPSIVIGGYQMEDNFLQFDLESMRLGFSSSVLSRGTSCASFRFAAKKG</sequence>
<keyword evidence="4" id="KW-0732">Signal</keyword>
<dbReference type="FunFam" id="2.40.70.10:FF:000096">
    <property type="entry name" value="Basic 7S globulin"/>
    <property type="match status" value="1"/>
</dbReference>
<accession>A0A1L6K554</accession>
<organism evidence="6">
    <name type="scientific">Populus tomentosa</name>
    <name type="common">Chinese white poplar</name>
    <dbReference type="NCBI Taxonomy" id="118781"/>
    <lineage>
        <taxon>Eukaryota</taxon>
        <taxon>Viridiplantae</taxon>
        <taxon>Streptophyta</taxon>
        <taxon>Embryophyta</taxon>
        <taxon>Tracheophyta</taxon>
        <taxon>Spermatophyta</taxon>
        <taxon>Magnoliopsida</taxon>
        <taxon>eudicotyledons</taxon>
        <taxon>Gunneridae</taxon>
        <taxon>Pentapetalae</taxon>
        <taxon>rosids</taxon>
        <taxon>fabids</taxon>
        <taxon>Malpighiales</taxon>
        <taxon>Salicaceae</taxon>
        <taxon>Saliceae</taxon>
        <taxon>Populus</taxon>
    </lineage>
</organism>
<dbReference type="CDD" id="cd05489">
    <property type="entry name" value="xylanase_inhibitor_I_like"/>
    <property type="match status" value="1"/>
</dbReference>
<dbReference type="GO" id="GO:0006508">
    <property type="term" value="P:proteolysis"/>
    <property type="evidence" value="ECO:0007669"/>
    <property type="project" value="InterPro"/>
</dbReference>
<dbReference type="InterPro" id="IPR032861">
    <property type="entry name" value="TAXi_N"/>
</dbReference>
<dbReference type="Gene3D" id="2.40.70.10">
    <property type="entry name" value="Acid Proteases"/>
    <property type="match status" value="2"/>
</dbReference>
<dbReference type="InterPro" id="IPR033121">
    <property type="entry name" value="PEPTIDASE_A1"/>
</dbReference>
<evidence type="ECO:0000313" key="6">
    <source>
        <dbReference type="EMBL" id="APR63956.1"/>
    </source>
</evidence>
<comment type="similarity">
    <text evidence="2">Belongs to the peptidase A1 family.</text>
</comment>
<evidence type="ECO:0000256" key="1">
    <source>
        <dbReference type="ARBA" id="ARBA00004239"/>
    </source>
</evidence>
<evidence type="ECO:0000256" key="4">
    <source>
        <dbReference type="ARBA" id="ARBA00022729"/>
    </source>
</evidence>
<dbReference type="EMBL" id="KU573491">
    <property type="protein sequence ID" value="APR63956.1"/>
    <property type="molecule type" value="mRNA"/>
</dbReference>
<dbReference type="PROSITE" id="PS51767">
    <property type="entry name" value="PEPTIDASE_A1"/>
    <property type="match status" value="1"/>
</dbReference>
<dbReference type="InterPro" id="IPR033868">
    <property type="entry name" value="Xylanase_inhibitor_I-like"/>
</dbReference>
<dbReference type="GO" id="GO:0004190">
    <property type="term" value="F:aspartic-type endopeptidase activity"/>
    <property type="evidence" value="ECO:0007669"/>
    <property type="project" value="InterPro"/>
</dbReference>
<evidence type="ECO:0000259" key="5">
    <source>
        <dbReference type="PROSITE" id="PS51767"/>
    </source>
</evidence>
<dbReference type="InterPro" id="IPR032799">
    <property type="entry name" value="TAXi_C"/>
</dbReference>
<proteinExistence type="evidence at transcript level"/>
<dbReference type="GO" id="GO:0005576">
    <property type="term" value="C:extracellular region"/>
    <property type="evidence" value="ECO:0007669"/>
    <property type="project" value="UniProtKB-SubCell"/>
</dbReference>
<name>A0A1L6K554_POPTO</name>
<comment type="subcellular location">
    <subcellularLocation>
        <location evidence="1">Secreted</location>
        <location evidence="1">Extracellular space</location>
    </subcellularLocation>
</comment>
<evidence type="ECO:0000256" key="2">
    <source>
        <dbReference type="ARBA" id="ARBA00007447"/>
    </source>
</evidence>
<dbReference type="PANTHER" id="PTHR47965">
    <property type="entry name" value="ASPARTYL PROTEASE-RELATED"/>
    <property type="match status" value="1"/>
</dbReference>
<dbReference type="AlphaFoldDB" id="A0A1L6K554"/>